<reference evidence="10 11" key="1">
    <citation type="journal article" date="2018" name="Nat. Biotechnol.">
        <title>A standardized bacterial taxonomy based on genome phylogeny substantially revises the tree of life.</title>
        <authorList>
            <person name="Parks D.H."/>
            <person name="Chuvochina M."/>
            <person name="Waite D.W."/>
            <person name="Rinke C."/>
            <person name="Skarshewski A."/>
            <person name="Chaumeil P.A."/>
            <person name="Hugenholtz P."/>
        </authorList>
    </citation>
    <scope>NUCLEOTIDE SEQUENCE [LARGE SCALE GENOMIC DNA]</scope>
    <source>
        <strain evidence="10">UBA11306</strain>
    </source>
</reference>
<comment type="subcellular location">
    <subcellularLocation>
        <location evidence="1">Cell membrane</location>
        <topology evidence="1">Multi-pass membrane protein</topology>
    </subcellularLocation>
</comment>
<feature type="transmembrane region" description="Helical" evidence="8">
    <location>
        <begin position="385"/>
        <end position="403"/>
    </location>
</feature>
<dbReference type="GO" id="GO:0009103">
    <property type="term" value="P:lipopolysaccharide biosynthetic process"/>
    <property type="evidence" value="ECO:0007669"/>
    <property type="project" value="TreeGrafter"/>
</dbReference>
<dbReference type="AlphaFoldDB" id="A0A3D4S395"/>
<dbReference type="InterPro" id="IPR036514">
    <property type="entry name" value="SGNH_hydro_sf"/>
</dbReference>
<evidence type="ECO:0000259" key="9">
    <source>
        <dbReference type="Pfam" id="PF01757"/>
    </source>
</evidence>
<sequence length="610" mass="69766">MDQSKSKRVASIDGLKCIAIILVVFYHLLPYRVPGGFLGVDLFFIISSYLLTISLKRSLMNGGHIGLMTLIKHRAKRLFQPLMWMILLVIAFMFWFQPDLLNDSRASIVSSLTFTNNWWQIVNGDSYFQQALSPNVFSHLWFISILFQFTLAWTIIFTLLAHLFDREVLILRIIVVMIVASFIAMYTLYHPGEDPTRVYYGTDTRACSYLLGSFLALVWPINRLNKTISNRQSLFLDFCGLCFSLSMLWFVLTLQDNQPFTYKGGIFLFALSATGLFAVSVNPNTLWNRLLSLKPIVSIGKRSYSYYIWYYPIITLYQYKLTNHTDYSTLHILIQVLLIALLGELSYRVFEKKHLFSIFGFGFFKKVVTLTRSTVRNPLKYIPDWIALMVVLVVPVSAVLGFLNAPEGRNRLASEIEKSVSERYQMANKDPRQTTVINRIDGLNQEETNFTSGLAISFFGDSTLLASANHLQKIFPKATFDAERGRQLYQVLPDIEKYVSTGDAQDTVVLMLGTNGTFSDDQLNAVMDALGDSRQIFLVNTYVPKPWQNDVNRKLEKTANERSNVHLIDWNKAAIAHPDWLYEDHIHPNEEGSKEFGILVAKQITQVLSD</sequence>
<evidence type="ECO:0000313" key="10">
    <source>
        <dbReference type="EMBL" id="HCS93305.1"/>
    </source>
</evidence>
<keyword evidence="4 8" id="KW-0812">Transmembrane</keyword>
<organism evidence="10 11">
    <name type="scientific">Bavariicoccus seileri</name>
    <dbReference type="NCBI Taxonomy" id="549685"/>
    <lineage>
        <taxon>Bacteria</taxon>
        <taxon>Bacillati</taxon>
        <taxon>Bacillota</taxon>
        <taxon>Bacilli</taxon>
        <taxon>Lactobacillales</taxon>
        <taxon>Enterococcaceae</taxon>
        <taxon>Bavariicoccus</taxon>
    </lineage>
</organism>
<evidence type="ECO:0000256" key="3">
    <source>
        <dbReference type="ARBA" id="ARBA00022679"/>
    </source>
</evidence>
<comment type="caution">
    <text evidence="10">The sequence shown here is derived from an EMBL/GenBank/DDBJ whole genome shotgun (WGS) entry which is preliminary data.</text>
</comment>
<dbReference type="Pfam" id="PF01757">
    <property type="entry name" value="Acyl_transf_3"/>
    <property type="match status" value="1"/>
</dbReference>
<dbReference type="PANTHER" id="PTHR23028">
    <property type="entry name" value="ACETYLTRANSFERASE"/>
    <property type="match status" value="1"/>
</dbReference>
<dbReference type="EMBL" id="DQHO01000009">
    <property type="protein sequence ID" value="HCS93305.1"/>
    <property type="molecule type" value="Genomic_DNA"/>
</dbReference>
<evidence type="ECO:0000256" key="5">
    <source>
        <dbReference type="ARBA" id="ARBA00022989"/>
    </source>
</evidence>
<evidence type="ECO:0000256" key="4">
    <source>
        <dbReference type="ARBA" id="ARBA00022692"/>
    </source>
</evidence>
<dbReference type="InterPro" id="IPR002656">
    <property type="entry name" value="Acyl_transf_3_dom"/>
</dbReference>
<dbReference type="Gene3D" id="3.40.50.1110">
    <property type="entry name" value="SGNH hydrolase"/>
    <property type="match status" value="1"/>
</dbReference>
<evidence type="ECO:0000256" key="7">
    <source>
        <dbReference type="ARBA" id="ARBA00023315"/>
    </source>
</evidence>
<dbReference type="Proteomes" id="UP000262195">
    <property type="component" value="Unassembled WGS sequence"/>
</dbReference>
<evidence type="ECO:0000256" key="8">
    <source>
        <dbReference type="SAM" id="Phobius"/>
    </source>
</evidence>
<feature type="transmembrane region" description="Helical" evidence="8">
    <location>
        <begin position="140"/>
        <end position="161"/>
    </location>
</feature>
<gene>
    <name evidence="10" type="ORF">DIW15_01185</name>
</gene>
<keyword evidence="3 10" id="KW-0808">Transferase</keyword>
<accession>A0A3D4S395</accession>
<dbReference type="CDD" id="cd01840">
    <property type="entry name" value="SGNH_hydrolase_yrhL_like"/>
    <property type="match status" value="1"/>
</dbReference>
<keyword evidence="5 8" id="KW-1133">Transmembrane helix</keyword>
<keyword evidence="6 8" id="KW-0472">Membrane</keyword>
<feature type="transmembrane region" description="Helical" evidence="8">
    <location>
        <begin position="206"/>
        <end position="222"/>
    </location>
</feature>
<feature type="transmembrane region" description="Helical" evidence="8">
    <location>
        <begin position="12"/>
        <end position="29"/>
    </location>
</feature>
<proteinExistence type="predicted"/>
<evidence type="ECO:0000256" key="6">
    <source>
        <dbReference type="ARBA" id="ARBA00023136"/>
    </source>
</evidence>
<feature type="domain" description="Acyltransferase 3" evidence="9">
    <location>
        <begin position="10"/>
        <end position="342"/>
    </location>
</feature>
<dbReference type="GO" id="GO:0005886">
    <property type="term" value="C:plasma membrane"/>
    <property type="evidence" value="ECO:0007669"/>
    <property type="project" value="UniProtKB-SubCell"/>
</dbReference>
<feature type="transmembrane region" description="Helical" evidence="8">
    <location>
        <begin position="35"/>
        <end position="55"/>
    </location>
</feature>
<feature type="transmembrane region" description="Helical" evidence="8">
    <location>
        <begin position="168"/>
        <end position="186"/>
    </location>
</feature>
<evidence type="ECO:0000256" key="2">
    <source>
        <dbReference type="ARBA" id="ARBA00022475"/>
    </source>
</evidence>
<dbReference type="GO" id="GO:0016747">
    <property type="term" value="F:acyltransferase activity, transferring groups other than amino-acyl groups"/>
    <property type="evidence" value="ECO:0007669"/>
    <property type="project" value="InterPro"/>
</dbReference>
<name>A0A3D4S395_9ENTE</name>
<protein>
    <submittedName>
        <fullName evidence="10">Acetyltransferase</fullName>
    </submittedName>
</protein>
<feature type="transmembrane region" description="Helical" evidence="8">
    <location>
        <begin position="327"/>
        <end position="347"/>
    </location>
</feature>
<feature type="transmembrane region" description="Helical" evidence="8">
    <location>
        <begin position="264"/>
        <end position="283"/>
    </location>
</feature>
<keyword evidence="2" id="KW-1003">Cell membrane</keyword>
<feature type="transmembrane region" description="Helical" evidence="8">
    <location>
        <begin position="78"/>
        <end position="96"/>
    </location>
</feature>
<evidence type="ECO:0000256" key="1">
    <source>
        <dbReference type="ARBA" id="ARBA00004651"/>
    </source>
</evidence>
<keyword evidence="7" id="KW-0012">Acyltransferase</keyword>
<evidence type="ECO:0000313" key="11">
    <source>
        <dbReference type="Proteomes" id="UP000262195"/>
    </source>
</evidence>
<feature type="transmembrane region" description="Helical" evidence="8">
    <location>
        <begin position="234"/>
        <end position="252"/>
    </location>
</feature>
<dbReference type="InterPro" id="IPR050879">
    <property type="entry name" value="Acyltransferase_3"/>
</dbReference>
<dbReference type="PANTHER" id="PTHR23028:SF53">
    <property type="entry name" value="ACYL_TRANSF_3 DOMAIN-CONTAINING PROTEIN"/>
    <property type="match status" value="1"/>
</dbReference>
<dbReference type="STRING" id="1121105.GCA_000421665_01205"/>
<dbReference type="SUPFAM" id="SSF52266">
    <property type="entry name" value="SGNH hydrolase"/>
    <property type="match status" value="1"/>
</dbReference>